<reference evidence="11" key="1">
    <citation type="submission" date="2021-01" db="EMBL/GenBank/DDBJ databases">
        <authorList>
            <person name="Corre E."/>
            <person name="Pelletier E."/>
            <person name="Niang G."/>
            <person name="Scheremetjew M."/>
            <person name="Finn R."/>
            <person name="Kale V."/>
            <person name="Holt S."/>
            <person name="Cochrane G."/>
            <person name="Meng A."/>
            <person name="Brown T."/>
            <person name="Cohen L."/>
        </authorList>
    </citation>
    <scope>NUCLEOTIDE SEQUENCE</scope>
    <source>
        <strain evidence="11">RCC927</strain>
    </source>
</reference>
<dbReference type="PANTHER" id="PTHR34787">
    <property type="entry name" value="PHOTOSYSTEM I REACTION CENTER SUBUNIT VI-2, CHLOROPLASTIC"/>
    <property type="match status" value="1"/>
</dbReference>
<keyword evidence="8" id="KW-0603">Photosystem I</keyword>
<keyword evidence="4" id="KW-0150">Chloroplast</keyword>
<comment type="function">
    <text evidence="1">Possible role could be the docking of the LHC I antenna complex to the core complex.</text>
</comment>
<evidence type="ECO:0000256" key="2">
    <source>
        <dbReference type="ARBA" id="ARBA00004581"/>
    </source>
</evidence>
<protein>
    <submittedName>
        <fullName evidence="11">Uncharacterized protein</fullName>
    </submittedName>
</protein>
<evidence type="ECO:0000256" key="7">
    <source>
        <dbReference type="ARBA" id="ARBA00022692"/>
    </source>
</evidence>
<keyword evidence="7" id="KW-0812">Transmembrane</keyword>
<dbReference type="PANTHER" id="PTHR34787:SF1">
    <property type="entry name" value="PHOTOSYSTEM I REACTION CENTER SUBUNIT VI-2, CHLOROPLASTIC"/>
    <property type="match status" value="1"/>
</dbReference>
<evidence type="ECO:0000256" key="6">
    <source>
        <dbReference type="ARBA" id="ARBA00022640"/>
    </source>
</evidence>
<sequence length="131" mass="13969">MALSMSSSSLRGARVASRPATRARACRAARAAPQAKYGDEGVYFDLDDPTNTTGSWEMYQSDKGAVYPTTQGEFFERAAQPFQKRDAFFAFSALAFGAGVLAWGLEGSQLAQLPIAKGPTKAAELGPRGKL</sequence>
<name>A0A7S3FJV1_9VIRI</name>
<comment type="similarity">
    <text evidence="3">Belongs to the psaH family.</text>
</comment>
<dbReference type="EMBL" id="HBHY01021315">
    <property type="protein sequence ID" value="CAE0152276.1"/>
    <property type="molecule type" value="Transcribed_RNA"/>
</dbReference>
<evidence type="ECO:0000256" key="5">
    <source>
        <dbReference type="ARBA" id="ARBA00022531"/>
    </source>
</evidence>
<dbReference type="InterPro" id="IPR004928">
    <property type="entry name" value="PSI_PsaH"/>
</dbReference>
<evidence type="ECO:0000256" key="9">
    <source>
        <dbReference type="ARBA" id="ARBA00023078"/>
    </source>
</evidence>
<dbReference type="Pfam" id="PF03244">
    <property type="entry name" value="PSI_PsaH"/>
    <property type="match status" value="1"/>
</dbReference>
<evidence type="ECO:0000256" key="4">
    <source>
        <dbReference type="ARBA" id="ARBA00022528"/>
    </source>
</evidence>
<evidence type="ECO:0000256" key="10">
    <source>
        <dbReference type="ARBA" id="ARBA00023136"/>
    </source>
</evidence>
<gene>
    <name evidence="11" type="ORF">PSIN1315_LOCUS13648</name>
</gene>
<proteinExistence type="inferred from homology"/>
<keyword evidence="6" id="KW-0934">Plastid</keyword>
<evidence type="ECO:0000256" key="8">
    <source>
        <dbReference type="ARBA" id="ARBA00022836"/>
    </source>
</evidence>
<accession>A0A7S3FJV1</accession>
<dbReference type="AlphaFoldDB" id="A0A7S3FJV1"/>
<organism evidence="11">
    <name type="scientific">Prasinoderma singulare</name>
    <dbReference type="NCBI Taxonomy" id="676789"/>
    <lineage>
        <taxon>Eukaryota</taxon>
        <taxon>Viridiplantae</taxon>
        <taxon>Prasinodermophyta</taxon>
        <taxon>Prasinodermophyceae</taxon>
        <taxon>Prasinodermales</taxon>
        <taxon>Prasinodermaceae</taxon>
        <taxon>Prasinoderma</taxon>
    </lineage>
</organism>
<keyword evidence="10" id="KW-0472">Membrane</keyword>
<comment type="subcellular location">
    <subcellularLocation>
        <location evidence="2">Plastid</location>
        <location evidence="2">Chloroplast thylakoid membrane</location>
        <topology evidence="2">Single-pass membrane protein</topology>
    </subcellularLocation>
</comment>
<evidence type="ECO:0000256" key="3">
    <source>
        <dbReference type="ARBA" id="ARBA00010155"/>
    </source>
</evidence>
<dbReference type="GO" id="GO:0009535">
    <property type="term" value="C:chloroplast thylakoid membrane"/>
    <property type="evidence" value="ECO:0007669"/>
    <property type="project" value="UniProtKB-SubCell"/>
</dbReference>
<evidence type="ECO:0000256" key="1">
    <source>
        <dbReference type="ARBA" id="ARBA00002502"/>
    </source>
</evidence>
<keyword evidence="9" id="KW-0793">Thylakoid</keyword>
<keyword evidence="5" id="KW-0602">Photosynthesis</keyword>
<dbReference type="GO" id="GO:0009538">
    <property type="term" value="C:photosystem I reaction center"/>
    <property type="evidence" value="ECO:0007669"/>
    <property type="project" value="InterPro"/>
</dbReference>
<evidence type="ECO:0000313" key="11">
    <source>
        <dbReference type="EMBL" id="CAE0152276.1"/>
    </source>
</evidence>
<dbReference type="GO" id="GO:0015979">
    <property type="term" value="P:photosynthesis"/>
    <property type="evidence" value="ECO:0007669"/>
    <property type="project" value="UniProtKB-KW"/>
</dbReference>